<dbReference type="FunCoup" id="A0A7I4NLF2">
    <property type="interactions" value="290"/>
</dbReference>
<dbReference type="Pfam" id="PF01477">
    <property type="entry name" value="PLAT"/>
    <property type="match status" value="1"/>
</dbReference>
<feature type="domain" description="PLAT" evidence="3">
    <location>
        <begin position="512"/>
        <end position="636"/>
    </location>
</feature>
<dbReference type="InterPro" id="IPR003533">
    <property type="entry name" value="Doublecortin_dom"/>
</dbReference>
<dbReference type="SMART" id="SM00537">
    <property type="entry name" value="DCX"/>
    <property type="match status" value="2"/>
</dbReference>
<dbReference type="PROSITE" id="PS50095">
    <property type="entry name" value="PLAT"/>
    <property type="match status" value="3"/>
</dbReference>
<feature type="compositionally biased region" description="Basic and acidic residues" evidence="2">
    <location>
        <begin position="452"/>
        <end position="464"/>
    </location>
</feature>
<dbReference type="SUPFAM" id="SSF49723">
    <property type="entry name" value="Lipase/lipooxygenase domain (PLAT/LH2 domain)"/>
    <property type="match status" value="3"/>
</dbReference>
<feature type="domain" description="Doublecortin" evidence="4">
    <location>
        <begin position="65"/>
        <end position="147"/>
    </location>
</feature>
<dbReference type="PANTHER" id="PTHR45901:SF7">
    <property type="entry name" value="OXYGEN-REGULATED PROTEIN 1"/>
    <property type="match status" value="1"/>
</dbReference>
<dbReference type="PANTHER" id="PTHR45901">
    <property type="entry name" value="PROTEIN CBG12474"/>
    <property type="match status" value="1"/>
</dbReference>
<feature type="domain" description="PLAT" evidence="3">
    <location>
        <begin position="1085"/>
        <end position="1198"/>
    </location>
</feature>
<dbReference type="Gene3D" id="2.40.180.10">
    <property type="entry name" value="Catalase core domain"/>
    <property type="match status" value="1"/>
</dbReference>
<reference evidence="6" key="2">
    <citation type="submission" date="2020-12" db="UniProtKB">
        <authorList>
            <consortium name="WormBaseParasite"/>
        </authorList>
    </citation>
    <scope>IDENTIFICATION</scope>
</reference>
<dbReference type="SUPFAM" id="SSF89837">
    <property type="entry name" value="Doublecortin (DC)"/>
    <property type="match status" value="2"/>
</dbReference>
<organism evidence="5 6">
    <name type="scientific">Brugia malayi</name>
    <name type="common">Filarial nematode worm</name>
    <dbReference type="NCBI Taxonomy" id="6279"/>
    <lineage>
        <taxon>Eukaryota</taxon>
        <taxon>Metazoa</taxon>
        <taxon>Ecdysozoa</taxon>
        <taxon>Nematoda</taxon>
        <taxon>Chromadorea</taxon>
        <taxon>Rhabditida</taxon>
        <taxon>Spirurina</taxon>
        <taxon>Spiruromorpha</taxon>
        <taxon>Filarioidea</taxon>
        <taxon>Onchocercidae</taxon>
        <taxon>Brugia</taxon>
    </lineage>
</organism>
<dbReference type="Proteomes" id="UP000006672">
    <property type="component" value="Unassembled WGS sequence"/>
</dbReference>
<dbReference type="Pfam" id="PF03607">
    <property type="entry name" value="DCX"/>
    <property type="match status" value="2"/>
</dbReference>
<evidence type="ECO:0000256" key="2">
    <source>
        <dbReference type="SAM" id="MobiDB-lite"/>
    </source>
</evidence>
<dbReference type="GO" id="GO:0035556">
    <property type="term" value="P:intracellular signal transduction"/>
    <property type="evidence" value="ECO:0007669"/>
    <property type="project" value="InterPro"/>
</dbReference>
<name>A0A7I4NLF2_BRUMA</name>
<gene>
    <name evidence="6" type="primary">Bm3646</name>
</gene>
<feature type="domain" description="Doublecortin" evidence="4">
    <location>
        <begin position="197"/>
        <end position="265"/>
    </location>
</feature>
<feature type="domain" description="PLAT" evidence="3">
    <location>
        <begin position="655"/>
        <end position="770"/>
    </location>
</feature>
<proteinExistence type="predicted"/>
<dbReference type="WBParaSite" id="Bm3646a.1">
    <property type="protein sequence ID" value="Bm3646a.1"/>
    <property type="gene ID" value="WBGene00223907"/>
</dbReference>
<evidence type="ECO:0000313" key="6">
    <source>
        <dbReference type="WBParaSite" id="Bm3646a.1"/>
    </source>
</evidence>
<evidence type="ECO:0000256" key="1">
    <source>
        <dbReference type="PROSITE-ProRule" id="PRU00152"/>
    </source>
</evidence>
<feature type="compositionally biased region" description="Basic and acidic residues" evidence="2">
    <location>
        <begin position="401"/>
        <end position="418"/>
    </location>
</feature>
<feature type="region of interest" description="Disordered" evidence="2">
    <location>
        <begin position="312"/>
        <end position="356"/>
    </location>
</feature>
<dbReference type="AlphaFoldDB" id="A0A7I4NLF2"/>
<feature type="compositionally biased region" description="Acidic residues" evidence="2">
    <location>
        <begin position="419"/>
        <end position="447"/>
    </location>
</feature>
<dbReference type="InterPro" id="IPR001024">
    <property type="entry name" value="PLAT/LH2_dom"/>
</dbReference>
<dbReference type="InParanoid" id="A0A7I4NLF2"/>
<dbReference type="InterPro" id="IPR036392">
    <property type="entry name" value="PLAT/LH2_dom_sf"/>
</dbReference>
<sequence>MSDPDNGDTTLLWSSSRSTLDHHSTPDIGNLHASPAPSNIPSLANRQIQNYRNSNRSFTRPYSTKTVFFYKEGDIYFAGLRVPVSKARYRTIESLLDDLNSNISMPFGVRHLTTPRGKTIIKNIDQLQHHGRYIASSFKTPRPLNLLMVEKIQRIRQANRTHLPHYYRNNWFNYRKQNKNGRAKIPLKLSSDPATSKQLFFVLNGKPSRIYRTLLNPLRQRTIESLLEEVSEGLQMAIFKLYTYSGKRIISIDEIFLLNETRLLAVPRNERPMFRESMFPISIPQLPPISKMTSPSLLGQPTIAKQTVQSAYRENSIERPQRVVSSKMMPLTSMSRLSKRNSNESKNTPSGNKINKSSLEATQHLPALSLSQKPPQIYEEETMLENVEDCSDQVNKLTANDNRREVSRGSKLTEPDNEKETEDVKEDKGSEEENEANEKKEEEEEELVQNNEKNHEREERKASDTADTGQSDSAKEEVPELMLATSNDQAFDNDETFSPEANFSPSTKEDGMTYTVSVITGNRWAADTDLDLFIILYGDLNTSEKHLLRQDYINWLQTNEPKFQQNRMDSFHIETTKLGLLQKIIIGHDRTGYGVGVYIERVLVTENIADGRQYLFQCAKWLDSGQVDGKIERSLKTTAFCYLTTILHDSRSTSGRWELILHSGKDDGSGATTSNLNIVGYGSQSSSMTTKIYDSRMAKVPSSSLVQVDFGEIGDLLKVRIEIDGNGEMPNYYLNYVELRDLDTEERMVSYVRKWLKIGCDEKNSQPFREFPVFRAAFEPLNVLSYEGKIKLSSRKQRFLEKPIIYARILGEIGETGCFPVDFRCVSDLKQELSFKAEAVSVGRIQSTRLYVKMNDIGNEIYEGIQMLQDIYDRRHIKVSMANDWIAEKVTVRESHHAPYRYVMAVNRVKSMEEENEKVKEDTCDDIGDLFVELLLSEMEGLSTKISKKKALSRKQPQWILSMTIGEGSTLVPKVTLCAENTSAEMNIVATTPIDMIITFQQKAVDISTIIKVRVGIDDSQYLNCTSSNDAQFNDENIIEIQKMKLYDSENGDELRFPAVNTILTLESVYEFPAVWPDIPPISNVVYIITVNSGESSADFDVYLTLNGTKGDTGLRKLINDDIDPFQEKKMSKFEVEAVSIGELLTTSIVIKNENHSFKWKCEQVHILDSETNLFYIFQFSKMFTEELKSQQVSASRSTDAL</sequence>
<feature type="compositionally biased region" description="Low complexity" evidence="2">
    <location>
        <begin position="9"/>
        <end position="18"/>
    </location>
</feature>
<feature type="region of interest" description="Disordered" evidence="2">
    <location>
        <begin position="1"/>
        <end position="40"/>
    </location>
</feature>
<evidence type="ECO:0000259" key="4">
    <source>
        <dbReference type="PROSITE" id="PS50309"/>
    </source>
</evidence>
<comment type="caution">
    <text evidence="1">Lacks conserved residue(s) required for the propagation of feature annotation.</text>
</comment>
<dbReference type="InterPro" id="IPR052970">
    <property type="entry name" value="Inner_ear_hair_cell_LOXHD"/>
</dbReference>
<accession>A0A7I4NLF2</accession>
<feature type="region of interest" description="Disordered" evidence="2">
    <location>
        <begin position="396"/>
        <end position="477"/>
    </location>
</feature>
<keyword evidence="5" id="KW-1185">Reference proteome</keyword>
<dbReference type="InterPro" id="IPR036572">
    <property type="entry name" value="Doublecortin_dom_sf"/>
</dbReference>
<dbReference type="PROSITE" id="PS50309">
    <property type="entry name" value="DC"/>
    <property type="match status" value="2"/>
</dbReference>
<protein>
    <submittedName>
        <fullName evidence="6">Bm3646</fullName>
    </submittedName>
</protein>
<evidence type="ECO:0000313" key="5">
    <source>
        <dbReference type="Proteomes" id="UP000006672"/>
    </source>
</evidence>
<evidence type="ECO:0000259" key="3">
    <source>
        <dbReference type="PROSITE" id="PS50095"/>
    </source>
</evidence>
<dbReference type="Gene3D" id="3.10.20.230">
    <property type="entry name" value="Doublecortin domain"/>
    <property type="match status" value="2"/>
</dbReference>
<feature type="compositionally biased region" description="Polar residues" evidence="2">
    <location>
        <begin position="344"/>
        <end position="356"/>
    </location>
</feature>
<dbReference type="Gene3D" id="2.60.60.20">
    <property type="entry name" value="PLAT/LH2 domain"/>
    <property type="match status" value="2"/>
</dbReference>
<reference evidence="5" key="1">
    <citation type="journal article" date="2007" name="Science">
        <title>Draft genome of the filarial nematode parasite Brugia malayi.</title>
        <authorList>
            <person name="Ghedin E."/>
            <person name="Wang S."/>
            <person name="Spiro D."/>
            <person name="Caler E."/>
            <person name="Zhao Q."/>
            <person name="Crabtree J."/>
            <person name="Allen J.E."/>
            <person name="Delcher A.L."/>
            <person name="Guiliano D.B."/>
            <person name="Miranda-Saavedra D."/>
            <person name="Angiuoli S.V."/>
            <person name="Creasy T."/>
            <person name="Amedeo P."/>
            <person name="Haas B."/>
            <person name="El-Sayed N.M."/>
            <person name="Wortman J.R."/>
            <person name="Feldblyum T."/>
            <person name="Tallon L."/>
            <person name="Schatz M."/>
            <person name="Shumway M."/>
            <person name="Koo H."/>
            <person name="Salzberg S.L."/>
            <person name="Schobel S."/>
            <person name="Pertea M."/>
            <person name="Pop M."/>
            <person name="White O."/>
            <person name="Barton G.J."/>
            <person name="Carlow C.K."/>
            <person name="Crawford M.J."/>
            <person name="Daub J."/>
            <person name="Dimmic M.W."/>
            <person name="Estes C.F."/>
            <person name="Foster J.M."/>
            <person name="Ganatra M."/>
            <person name="Gregory W.F."/>
            <person name="Johnson N.M."/>
            <person name="Jin J."/>
            <person name="Komuniecki R."/>
            <person name="Korf I."/>
            <person name="Kumar S."/>
            <person name="Laney S."/>
            <person name="Li B.W."/>
            <person name="Li W."/>
            <person name="Lindblom T.H."/>
            <person name="Lustigman S."/>
            <person name="Ma D."/>
            <person name="Maina C.V."/>
            <person name="Martin D.M."/>
            <person name="McCarter J.P."/>
            <person name="McReynolds L."/>
            <person name="Mitreva M."/>
            <person name="Nutman T.B."/>
            <person name="Parkinson J."/>
            <person name="Peregrin-Alvarez J.M."/>
            <person name="Poole C."/>
            <person name="Ren Q."/>
            <person name="Saunders L."/>
            <person name="Sluder A.E."/>
            <person name="Smith K."/>
            <person name="Stanke M."/>
            <person name="Unnasch T.R."/>
            <person name="Ware J."/>
            <person name="Wei A.D."/>
            <person name="Weil G."/>
            <person name="Williams D.J."/>
            <person name="Zhang Y."/>
            <person name="Williams S.A."/>
            <person name="Fraser-Liggett C."/>
            <person name="Slatko B."/>
            <person name="Blaxter M.L."/>
            <person name="Scott A.L."/>
        </authorList>
    </citation>
    <scope>NUCLEOTIDE SEQUENCE</scope>
    <source>
        <strain evidence="5">FR3</strain>
    </source>
</reference>